<evidence type="ECO:0000256" key="3">
    <source>
        <dbReference type="ARBA" id="ARBA00022741"/>
    </source>
</evidence>
<dbReference type="SMART" id="SM00220">
    <property type="entry name" value="S_TKc"/>
    <property type="match status" value="1"/>
</dbReference>
<accession>A0AA39W1L1</accession>
<dbReference type="GO" id="GO:0005524">
    <property type="term" value="F:ATP binding"/>
    <property type="evidence" value="ECO:0007669"/>
    <property type="project" value="UniProtKB-KW"/>
</dbReference>
<keyword evidence="3" id="KW-0547">Nucleotide-binding</keyword>
<dbReference type="GO" id="GO:0005886">
    <property type="term" value="C:plasma membrane"/>
    <property type="evidence" value="ECO:0007669"/>
    <property type="project" value="TreeGrafter"/>
</dbReference>
<dbReference type="InterPro" id="IPR011009">
    <property type="entry name" value="Kinase-like_dom_sf"/>
</dbReference>
<reference evidence="8" key="1">
    <citation type="journal article" date="2022" name="Plant J.">
        <title>Strategies of tolerance reflected in two North American maple genomes.</title>
        <authorList>
            <person name="McEvoy S.L."/>
            <person name="Sezen U.U."/>
            <person name="Trouern-Trend A."/>
            <person name="McMahon S.M."/>
            <person name="Schaberg P.G."/>
            <person name="Yang J."/>
            <person name="Wegrzyn J.L."/>
            <person name="Swenson N.G."/>
        </authorList>
    </citation>
    <scope>NUCLEOTIDE SEQUENCE</scope>
    <source>
        <strain evidence="8">NS2018</strain>
    </source>
</reference>
<protein>
    <recommendedName>
        <fullName evidence="7">Protein kinase domain-containing protein</fullName>
    </recommendedName>
</protein>
<dbReference type="PANTHER" id="PTHR27002:SF900">
    <property type="entry name" value="S-LOCUS LECTIN KINASE FAMILY PROTEIN"/>
    <property type="match status" value="1"/>
</dbReference>
<dbReference type="PANTHER" id="PTHR27002">
    <property type="entry name" value="RECEPTOR-LIKE SERINE/THREONINE-PROTEIN KINASE SD1-8"/>
    <property type="match status" value="1"/>
</dbReference>
<dbReference type="Pfam" id="PF00069">
    <property type="entry name" value="Pkinase"/>
    <property type="match status" value="1"/>
</dbReference>
<dbReference type="InterPro" id="IPR008271">
    <property type="entry name" value="Ser/Thr_kinase_AS"/>
</dbReference>
<evidence type="ECO:0000313" key="8">
    <source>
        <dbReference type="EMBL" id="KAK0601047.1"/>
    </source>
</evidence>
<evidence type="ECO:0000313" key="9">
    <source>
        <dbReference type="Proteomes" id="UP001168877"/>
    </source>
</evidence>
<dbReference type="Gene3D" id="1.10.510.10">
    <property type="entry name" value="Transferase(Phosphotransferase) domain 1"/>
    <property type="match status" value="1"/>
</dbReference>
<dbReference type="SUPFAM" id="SSF56112">
    <property type="entry name" value="Protein kinase-like (PK-like)"/>
    <property type="match status" value="1"/>
</dbReference>
<dbReference type="GO" id="GO:0004674">
    <property type="term" value="F:protein serine/threonine kinase activity"/>
    <property type="evidence" value="ECO:0007669"/>
    <property type="project" value="UniProtKB-KW"/>
</dbReference>
<evidence type="ECO:0000256" key="6">
    <source>
        <dbReference type="SAM" id="MobiDB-lite"/>
    </source>
</evidence>
<name>A0AA39W1L1_ACESA</name>
<dbReference type="Proteomes" id="UP001168877">
    <property type="component" value="Unassembled WGS sequence"/>
</dbReference>
<comment type="caution">
    <text evidence="8">The sequence shown here is derived from an EMBL/GenBank/DDBJ whole genome shotgun (WGS) entry which is preliminary data.</text>
</comment>
<feature type="region of interest" description="Disordered" evidence="6">
    <location>
        <begin position="306"/>
        <end position="331"/>
    </location>
</feature>
<dbReference type="FunFam" id="1.10.510.10:FF:001019">
    <property type="entry name" value="G-type lectin S-receptor-like serine/threonine-protein kinase B120"/>
    <property type="match status" value="1"/>
</dbReference>
<evidence type="ECO:0000256" key="1">
    <source>
        <dbReference type="ARBA" id="ARBA00022527"/>
    </source>
</evidence>
<keyword evidence="1" id="KW-0723">Serine/threonine-protein kinase</keyword>
<feature type="compositionally biased region" description="Low complexity" evidence="6">
    <location>
        <begin position="178"/>
        <end position="191"/>
    </location>
</feature>
<keyword evidence="9" id="KW-1185">Reference proteome</keyword>
<dbReference type="EMBL" id="JAUESC010000003">
    <property type="protein sequence ID" value="KAK0601047.1"/>
    <property type="molecule type" value="Genomic_DNA"/>
</dbReference>
<feature type="region of interest" description="Disordered" evidence="6">
    <location>
        <begin position="178"/>
        <end position="200"/>
    </location>
</feature>
<gene>
    <name evidence="8" type="ORF">LWI29_020856</name>
</gene>
<evidence type="ECO:0000256" key="2">
    <source>
        <dbReference type="ARBA" id="ARBA00022679"/>
    </source>
</evidence>
<feature type="region of interest" description="Disordered" evidence="6">
    <location>
        <begin position="214"/>
        <end position="245"/>
    </location>
</feature>
<evidence type="ECO:0000259" key="7">
    <source>
        <dbReference type="PROSITE" id="PS50011"/>
    </source>
</evidence>
<evidence type="ECO:0000256" key="4">
    <source>
        <dbReference type="ARBA" id="ARBA00022777"/>
    </source>
</evidence>
<dbReference type="PROSITE" id="PS50011">
    <property type="entry name" value="PROTEIN_KINASE_DOM"/>
    <property type="match status" value="1"/>
</dbReference>
<sequence length="367" mass="41484">MPNKSLDHFIFDKTRSKLLDWPKRFRIICGIARGLLYLHQDSRLRIIHRDLKTSNVLLDHEMNPKISDFGLARIFNGDQNEVNTNRVVGTYGYMAPEYAIDGIFSIKSDVFSFDMDSIQKNRLDRGRILISFKKQRRCLKKIKVVDGIKSFSVVVEMECKPVDHEWVVSVLGLEKSSSSESMESSDQGVSSRATRKEDRWHEVAREMIDRRGIQRMSGQRSRVGKQKAVSGRAESWTSTSDSELEEGQFRDFGVAKGECSRPKCRGNISKSDGLPMDYGYSENEPYANCGDGPNLTFGLQEEGNQSSCGNGLVASVTRNPDRNPTRKRAMSTENVTKQILVRNTDQRVVSLSDSEGRLMSLPLKSPI</sequence>
<keyword evidence="2" id="KW-0808">Transferase</keyword>
<evidence type="ECO:0000256" key="5">
    <source>
        <dbReference type="ARBA" id="ARBA00022840"/>
    </source>
</evidence>
<dbReference type="InterPro" id="IPR000719">
    <property type="entry name" value="Prot_kinase_dom"/>
</dbReference>
<organism evidence="8 9">
    <name type="scientific">Acer saccharum</name>
    <name type="common">Sugar maple</name>
    <dbReference type="NCBI Taxonomy" id="4024"/>
    <lineage>
        <taxon>Eukaryota</taxon>
        <taxon>Viridiplantae</taxon>
        <taxon>Streptophyta</taxon>
        <taxon>Embryophyta</taxon>
        <taxon>Tracheophyta</taxon>
        <taxon>Spermatophyta</taxon>
        <taxon>Magnoliopsida</taxon>
        <taxon>eudicotyledons</taxon>
        <taxon>Gunneridae</taxon>
        <taxon>Pentapetalae</taxon>
        <taxon>rosids</taxon>
        <taxon>malvids</taxon>
        <taxon>Sapindales</taxon>
        <taxon>Sapindaceae</taxon>
        <taxon>Hippocastanoideae</taxon>
        <taxon>Acereae</taxon>
        <taxon>Acer</taxon>
    </lineage>
</organism>
<keyword evidence="5" id="KW-0067">ATP-binding</keyword>
<dbReference type="AlphaFoldDB" id="A0AA39W1L1"/>
<feature type="domain" description="Protein kinase" evidence="7">
    <location>
        <begin position="1"/>
        <end position="229"/>
    </location>
</feature>
<reference evidence="8" key="2">
    <citation type="submission" date="2023-06" db="EMBL/GenBank/DDBJ databases">
        <authorList>
            <person name="Swenson N.G."/>
            <person name="Wegrzyn J.L."/>
            <person name="Mcevoy S.L."/>
        </authorList>
    </citation>
    <scope>NUCLEOTIDE SEQUENCE</scope>
    <source>
        <strain evidence="8">NS2018</strain>
        <tissue evidence="8">Leaf</tissue>
    </source>
</reference>
<proteinExistence type="predicted"/>
<keyword evidence="4" id="KW-0418">Kinase</keyword>
<dbReference type="PROSITE" id="PS00108">
    <property type="entry name" value="PROTEIN_KINASE_ST"/>
    <property type="match status" value="1"/>
</dbReference>